<sequence>MSFNFSEPRTSHGLGNQGPGDSQLRLVLLGKTGAGKSATGNSILGEKVFHSSIAAKSVTKHCKKGRSTWNGIEIVVVDTPGIFDTEITDAETREEIARCTLLSSPGPHALLLVLPVGRYTLEEHKAVGRMLAMFGSRAKKYMILLFTRKDDLDGTDFCDYLKDSAKGIQELVDQFSNRYCVFNNKATGAELVAQREELLALVQRVVRENEGGYYSNQKFQKAEEEIQKQIQVRLEYYTQELEREKRQIIYEYQEEIKKLKDDLEREKRQAQMERELLEREKQHILRQQNVRNEVEMQSGAIEFILTAMKIAYNLFTSLFDDD</sequence>
<dbReference type="FunFam" id="3.40.50.300:FF:000366">
    <property type="entry name" value="GTPase, IMAP family member 2"/>
    <property type="match status" value="1"/>
</dbReference>
<reference evidence="7 8" key="1">
    <citation type="journal article" date="2015" name="Annu Rev Anim Biosci">
        <title>The Genome 10K Project: a way forward.</title>
        <authorList>
            <person name="Koepfli K.P."/>
            <person name="Paten B."/>
            <person name="O'Brien S.J."/>
            <person name="Koepfli K.P."/>
            <person name="Paten B."/>
            <person name="Antunes A."/>
            <person name="Belov K."/>
            <person name="Bustamante C."/>
            <person name="Castoe T.A."/>
            <person name="Clawson H."/>
            <person name="Crawford A.J."/>
            <person name="Diekhans M."/>
            <person name="Distel D."/>
            <person name="Durbin R."/>
            <person name="Earl D."/>
            <person name="Fujita M.K."/>
            <person name="Gamble T."/>
            <person name="Georges A."/>
            <person name="Gemmell N."/>
            <person name="Gilbert M.T."/>
            <person name="Graves J.M."/>
            <person name="Green R.E."/>
            <person name="Hickey G."/>
            <person name="Jarvis E.D."/>
            <person name="Johnson W."/>
            <person name="Komissarov A."/>
            <person name="Korf I."/>
            <person name="Kuhn R."/>
            <person name="Larkin D.M."/>
            <person name="Lewin H."/>
            <person name="Lopez J.V."/>
            <person name="Ma J."/>
            <person name="Marques-Bonet T."/>
            <person name="Miller W."/>
            <person name="Murphy R."/>
            <person name="Pevzner P."/>
            <person name="Shapiro B."/>
            <person name="Steiner C."/>
            <person name="Tamazian G."/>
            <person name="Venkatesh B."/>
            <person name="Wang J."/>
            <person name="Wayne R."/>
            <person name="Wiley E."/>
            <person name="Yang H."/>
            <person name="Zhang G."/>
            <person name="Haussler D."/>
            <person name="Ryder O."/>
            <person name="O'Brien S.J."/>
        </authorList>
    </citation>
    <scope>NUCLEOTIDE SEQUENCE</scope>
</reference>
<dbReference type="KEGG" id="rfq:117018300"/>
<dbReference type="SUPFAM" id="SSF52540">
    <property type="entry name" value="P-loop containing nucleoside triphosphate hydrolases"/>
    <property type="match status" value="1"/>
</dbReference>
<protein>
    <submittedName>
        <fullName evidence="6 7">GTPase, IMAP family member 4</fullName>
    </submittedName>
</protein>
<dbReference type="AlphaFoldDB" id="A0A671FZC4"/>
<reference evidence="7" key="5">
    <citation type="submission" date="2025-05" db="UniProtKB">
        <authorList>
            <consortium name="Ensembl"/>
        </authorList>
    </citation>
    <scope>IDENTIFICATION</scope>
</reference>
<keyword evidence="3" id="KW-0342">GTP-binding</keyword>
<dbReference type="InterPro" id="IPR045058">
    <property type="entry name" value="GIMA/IAN/Toc"/>
</dbReference>
<proteinExistence type="inferred from homology"/>
<evidence type="ECO:0000256" key="4">
    <source>
        <dbReference type="SAM" id="Coils"/>
    </source>
</evidence>
<keyword evidence="4" id="KW-0175">Coiled coil</keyword>
<dbReference type="PANTHER" id="PTHR10903:SF182">
    <property type="entry name" value="GTPASE IMAP FAMILY MEMBER 4"/>
    <property type="match status" value="1"/>
</dbReference>
<feature type="domain" description="AIG1-type G" evidence="5">
    <location>
        <begin position="21"/>
        <end position="223"/>
    </location>
</feature>
<evidence type="ECO:0000313" key="8">
    <source>
        <dbReference type="Proteomes" id="UP000472240"/>
    </source>
</evidence>
<evidence type="ECO:0000256" key="1">
    <source>
        <dbReference type="ARBA" id="ARBA00008535"/>
    </source>
</evidence>
<dbReference type="Proteomes" id="UP000472240">
    <property type="component" value="Chromosome 26"/>
</dbReference>
<dbReference type="EMBL" id="JACAGC010000026">
    <property type="protein sequence ID" value="KAF6275995.1"/>
    <property type="molecule type" value="Genomic_DNA"/>
</dbReference>
<dbReference type="RefSeq" id="XP_032955126.1">
    <property type="nucleotide sequence ID" value="XM_033099235.1"/>
</dbReference>
<dbReference type="OMA" id="YLMEAPE"/>
<dbReference type="GO" id="GO:0005525">
    <property type="term" value="F:GTP binding"/>
    <property type="evidence" value="ECO:0007669"/>
    <property type="project" value="UniProtKB-KW"/>
</dbReference>
<dbReference type="GeneID" id="117018300"/>
<organism evidence="7 8">
    <name type="scientific">Rhinolophus ferrumequinum</name>
    <name type="common">Greater horseshoe bat</name>
    <dbReference type="NCBI Taxonomy" id="59479"/>
    <lineage>
        <taxon>Eukaryota</taxon>
        <taxon>Metazoa</taxon>
        <taxon>Chordata</taxon>
        <taxon>Craniata</taxon>
        <taxon>Vertebrata</taxon>
        <taxon>Euteleostomi</taxon>
        <taxon>Mammalia</taxon>
        <taxon>Eutheria</taxon>
        <taxon>Laurasiatheria</taxon>
        <taxon>Chiroptera</taxon>
        <taxon>Yinpterochiroptera</taxon>
        <taxon>Rhinolophoidea</taxon>
        <taxon>Rhinolophidae</taxon>
        <taxon>Rhinolophinae</taxon>
        <taxon>Rhinolophus</taxon>
    </lineage>
</organism>
<reference evidence="6 9" key="4">
    <citation type="journal article" date="2020" name="Nature">
        <title>Six reference-quality genomes reveal evolution of bat adaptations.</title>
        <authorList>
            <person name="Jebb D."/>
            <person name="Huang Z."/>
            <person name="Pippel M."/>
            <person name="Hughes G.M."/>
            <person name="Lavrichenko K."/>
            <person name="Devanna P."/>
            <person name="Winkler S."/>
            <person name="Jermiin L.S."/>
            <person name="Skirmuntt E.C."/>
            <person name="Katzourakis A."/>
            <person name="Burkitt-Gray L."/>
            <person name="Ray D.A."/>
            <person name="Sullivan K.A.M."/>
            <person name="Roscito J.G."/>
            <person name="Kirilenko B.M."/>
            <person name="Davalos L.M."/>
            <person name="Corthals A.P."/>
            <person name="Power M.L."/>
            <person name="Jones G."/>
            <person name="Ransome R.D."/>
            <person name="Dechmann D.K.N."/>
            <person name="Locatelli A.G."/>
            <person name="Puechmaille S.J."/>
            <person name="Fedrigo O."/>
            <person name="Jarvis E.D."/>
            <person name="Hiller M."/>
            <person name="Vernes S.C."/>
            <person name="Myers E.W."/>
            <person name="Teeling E.C."/>
        </authorList>
    </citation>
    <scope>NUCLEOTIDE SEQUENCE [LARGE SCALE GENOMIC DNA]</scope>
    <source>
        <strain evidence="6">MRhiFer1</strain>
        <tissue evidence="6">Lung</tissue>
    </source>
</reference>
<dbReference type="InterPro" id="IPR027417">
    <property type="entry name" value="P-loop_NTPase"/>
</dbReference>
<reference evidence="7 8" key="3">
    <citation type="submission" date="2018-12" db="EMBL/GenBank/DDBJ databases">
        <title>G10K-VGP greater horseshoe bat female genome, primary haplotype.</title>
        <authorList>
            <person name="Teeling E."/>
            <person name="Myers G."/>
            <person name="Vernes S."/>
            <person name="Pippel M."/>
            <person name="Winkler S."/>
            <person name="Fedrigo O."/>
            <person name="Rhie A."/>
            <person name="Koren S."/>
            <person name="Phillippy A."/>
            <person name="Lewin H."/>
            <person name="Damas J."/>
            <person name="Howe K."/>
            <person name="Mountcastle J."/>
            <person name="Jarvis E.D."/>
        </authorList>
    </citation>
    <scope>NUCLEOTIDE SEQUENCE [LARGE SCALE GENOMIC DNA]</scope>
</reference>
<evidence type="ECO:0000259" key="5">
    <source>
        <dbReference type="PROSITE" id="PS51720"/>
    </source>
</evidence>
<keyword evidence="2" id="KW-0547">Nucleotide-binding</keyword>
<dbReference type="Proteomes" id="UP000585614">
    <property type="component" value="Unassembled WGS sequence"/>
</dbReference>
<evidence type="ECO:0000313" key="7">
    <source>
        <dbReference type="Ensembl" id="ENSRFEP00010030955.1"/>
    </source>
</evidence>
<feature type="coiled-coil region" evidence="4">
    <location>
        <begin position="227"/>
        <end position="287"/>
    </location>
</feature>
<name>A0A671FZC4_RHIFE</name>
<reference evidence="7 8" key="2">
    <citation type="journal article" date="2018" name="Annu Rev Anim Biosci">
        <title>Bat Biology, Genomes, and the Bat1K Project: To Generate Chromosome-Level Genomes for All Living Bat Species.</title>
        <authorList>
            <person name="Teeling E.C."/>
            <person name="Vernes S.C."/>
            <person name="Davalos L.M."/>
            <person name="Ray D.A."/>
            <person name="Gilbert M.T.P."/>
            <person name="Myers E."/>
        </authorList>
    </citation>
    <scope>NUCLEOTIDE SEQUENCE</scope>
</reference>
<dbReference type="GeneTree" id="ENSGT00940000159317"/>
<dbReference type="Ensembl" id="ENSRFET00010033570.1">
    <property type="protein sequence ID" value="ENSRFEP00010030955.1"/>
    <property type="gene ID" value="ENSRFEG00010020507.1"/>
</dbReference>
<comment type="similarity">
    <text evidence="1">Belongs to the TRAFAC class TrmE-Era-EngA-EngB-Septin-like GTPase superfamily. AIG1/Toc34/Toc159-like paraseptin GTPase family. IAN subfamily.</text>
</comment>
<dbReference type="GO" id="GO:0005829">
    <property type="term" value="C:cytosol"/>
    <property type="evidence" value="ECO:0007669"/>
    <property type="project" value="Ensembl"/>
</dbReference>
<evidence type="ECO:0000313" key="6">
    <source>
        <dbReference type="EMBL" id="KAF6275995.1"/>
    </source>
</evidence>
<dbReference type="CDD" id="cd01852">
    <property type="entry name" value="AIG1"/>
    <property type="match status" value="1"/>
</dbReference>
<gene>
    <name evidence="7" type="primary">GIMAP4</name>
    <name evidence="6" type="ORF">mRhiFer1_005664</name>
</gene>
<dbReference type="InterPro" id="IPR006703">
    <property type="entry name" value="G_AIG1"/>
</dbReference>
<evidence type="ECO:0000313" key="9">
    <source>
        <dbReference type="Proteomes" id="UP000585614"/>
    </source>
</evidence>
<dbReference type="Gene3D" id="3.40.50.300">
    <property type="entry name" value="P-loop containing nucleotide triphosphate hydrolases"/>
    <property type="match status" value="1"/>
</dbReference>
<dbReference type="PANTHER" id="PTHR10903">
    <property type="entry name" value="GTPASE, IMAP FAMILY MEMBER-RELATED"/>
    <property type="match status" value="1"/>
</dbReference>
<evidence type="ECO:0000256" key="2">
    <source>
        <dbReference type="ARBA" id="ARBA00022741"/>
    </source>
</evidence>
<dbReference type="PROSITE" id="PS51720">
    <property type="entry name" value="G_AIG1"/>
    <property type="match status" value="1"/>
</dbReference>
<dbReference type="Pfam" id="PF04548">
    <property type="entry name" value="AIG1"/>
    <property type="match status" value="1"/>
</dbReference>
<keyword evidence="8" id="KW-1185">Reference proteome</keyword>
<accession>A0A671FZC4</accession>
<dbReference type="OrthoDB" id="5985928at2759"/>
<evidence type="ECO:0000256" key="3">
    <source>
        <dbReference type="ARBA" id="ARBA00023134"/>
    </source>
</evidence>
<dbReference type="CTD" id="55303"/>